<dbReference type="SUPFAM" id="SSF56091">
    <property type="entry name" value="DNA ligase/mRNA capping enzyme, catalytic domain"/>
    <property type="match status" value="1"/>
</dbReference>
<gene>
    <name evidence="2" type="ORF">V4C56_18475</name>
</gene>
<keyword evidence="3" id="KW-1185">Reference proteome</keyword>
<name>A0ABU9R3I0_9BURK</name>
<feature type="domain" description="ATP-dependent DNA ligase family profile" evidence="1">
    <location>
        <begin position="18"/>
        <end position="108"/>
    </location>
</feature>
<dbReference type="RefSeq" id="WP_342959071.1">
    <property type="nucleotide sequence ID" value="NZ_JAZHFZ010000022.1"/>
</dbReference>
<dbReference type="Proteomes" id="UP001481677">
    <property type="component" value="Unassembled WGS sequence"/>
</dbReference>
<organism evidence="2 3">
    <name type="scientific">Paraburkholderia azotifigens</name>
    <dbReference type="NCBI Taxonomy" id="2057004"/>
    <lineage>
        <taxon>Bacteria</taxon>
        <taxon>Pseudomonadati</taxon>
        <taxon>Pseudomonadota</taxon>
        <taxon>Betaproteobacteria</taxon>
        <taxon>Burkholderiales</taxon>
        <taxon>Burkholderiaceae</taxon>
        <taxon>Paraburkholderia</taxon>
    </lineage>
</organism>
<dbReference type="Pfam" id="PF01068">
    <property type="entry name" value="DNA_ligase_A_M"/>
    <property type="match status" value="1"/>
</dbReference>
<dbReference type="InterPro" id="IPR012310">
    <property type="entry name" value="DNA_ligase_ATP-dep_cent"/>
</dbReference>
<dbReference type="Gene3D" id="3.30.470.30">
    <property type="entry name" value="DNA ligase/mRNA capping enzyme"/>
    <property type="match status" value="1"/>
</dbReference>
<reference evidence="2 3" key="1">
    <citation type="submission" date="2024-01" db="EMBL/GenBank/DDBJ databases">
        <title>The diversity of rhizobia nodulating Mimosa spp. in eleven states of Brazil covering several biomes is determined by host plant, location, and edaphic factors.</title>
        <authorList>
            <person name="Rouws L."/>
            <person name="Barauna A."/>
            <person name="Beukes C."/>
            <person name="De Faria S.M."/>
            <person name="Gross E."/>
            <person name="Dos Reis Junior F.B."/>
            <person name="Simon M."/>
            <person name="Maluk M."/>
            <person name="Odee D.W."/>
            <person name="Kenicer G."/>
            <person name="Young J.P.W."/>
            <person name="Reis V.M."/>
            <person name="Zilli J."/>
            <person name="James E.K."/>
        </authorList>
    </citation>
    <scope>NUCLEOTIDE SEQUENCE [LARGE SCALE GENOMIC DNA]</scope>
    <source>
        <strain evidence="2 3">JPY530</strain>
    </source>
</reference>
<evidence type="ECO:0000259" key="1">
    <source>
        <dbReference type="PROSITE" id="PS50160"/>
    </source>
</evidence>
<evidence type="ECO:0000313" key="3">
    <source>
        <dbReference type="Proteomes" id="UP001481677"/>
    </source>
</evidence>
<comment type="caution">
    <text evidence="2">The sequence shown here is derived from an EMBL/GenBank/DDBJ whole genome shotgun (WGS) entry which is preliminary data.</text>
</comment>
<accession>A0ABU9R3I0</accession>
<dbReference type="PROSITE" id="PS50160">
    <property type="entry name" value="DNA_LIGASE_A3"/>
    <property type="match status" value="1"/>
</dbReference>
<sequence>MARLREWARTRATKRIGAAVREHPARLYAFDMLAYGDGDLRQVSLVERKERLRKSFENTGTLIYVSGVESVGEWVWSQVQKHSLEGMAAKRLDSRYQRGRSRDWLKIKYADYDRPAALGFR</sequence>
<evidence type="ECO:0000313" key="2">
    <source>
        <dbReference type="EMBL" id="MEM5341595.1"/>
    </source>
</evidence>
<dbReference type="Gene3D" id="3.30.1490.70">
    <property type="match status" value="1"/>
</dbReference>
<dbReference type="EMBL" id="JAZHGA010000012">
    <property type="protein sequence ID" value="MEM5341595.1"/>
    <property type="molecule type" value="Genomic_DNA"/>
</dbReference>
<proteinExistence type="predicted"/>
<protein>
    <recommendedName>
        <fullName evidence="1">ATP-dependent DNA ligase family profile domain-containing protein</fullName>
    </recommendedName>
</protein>